<protein>
    <submittedName>
        <fullName evidence="4">Liver carboxylesterase 1</fullName>
    </submittedName>
</protein>
<dbReference type="Proteomes" id="UP000006813">
    <property type="component" value="Unassembled WGS sequence"/>
</dbReference>
<dbReference type="STRING" id="10181.G5AMH9"/>
<dbReference type="InterPro" id="IPR050309">
    <property type="entry name" value="Type-B_Carboxylest/Lipase"/>
</dbReference>
<gene>
    <name evidence="4" type="ORF">GW7_01636</name>
</gene>
<reference evidence="4 5" key="1">
    <citation type="journal article" date="2011" name="Nature">
        <title>Genome sequencing reveals insights into physiology and longevity of the naked mole rat.</title>
        <authorList>
            <person name="Kim E.B."/>
            <person name="Fang X."/>
            <person name="Fushan A.A."/>
            <person name="Huang Z."/>
            <person name="Lobanov A.V."/>
            <person name="Han L."/>
            <person name="Marino S.M."/>
            <person name="Sun X."/>
            <person name="Turanov A.A."/>
            <person name="Yang P."/>
            <person name="Yim S.H."/>
            <person name="Zhao X."/>
            <person name="Kasaikina M.V."/>
            <person name="Stoletzki N."/>
            <person name="Peng C."/>
            <person name="Polak P."/>
            <person name="Xiong Z."/>
            <person name="Kiezun A."/>
            <person name="Zhu Y."/>
            <person name="Chen Y."/>
            <person name="Kryukov G.V."/>
            <person name="Zhang Q."/>
            <person name="Peshkin L."/>
            <person name="Yang L."/>
            <person name="Bronson R.T."/>
            <person name="Buffenstein R."/>
            <person name="Wang B."/>
            <person name="Han C."/>
            <person name="Li Q."/>
            <person name="Chen L."/>
            <person name="Zhao W."/>
            <person name="Sunyaev S.R."/>
            <person name="Park T.J."/>
            <person name="Zhang G."/>
            <person name="Wang J."/>
            <person name="Gladyshev V.N."/>
        </authorList>
    </citation>
    <scope>NUCLEOTIDE SEQUENCE [LARGE SCALE GENOMIC DNA]</scope>
</reference>
<dbReference type="Gene3D" id="3.40.50.1820">
    <property type="entry name" value="alpha/beta hydrolase"/>
    <property type="match status" value="1"/>
</dbReference>
<keyword evidence="2" id="KW-0472">Membrane</keyword>
<keyword evidence="2" id="KW-1133">Transmembrane helix</keyword>
<evidence type="ECO:0000256" key="2">
    <source>
        <dbReference type="SAM" id="Phobius"/>
    </source>
</evidence>
<comment type="similarity">
    <text evidence="1">Belongs to the type-B carboxylesterase/lipase family.</text>
</comment>
<dbReference type="EMBL" id="JH165998">
    <property type="protein sequence ID" value="EHA98239.1"/>
    <property type="molecule type" value="Genomic_DNA"/>
</dbReference>
<organism evidence="4 5">
    <name type="scientific">Heterocephalus glaber</name>
    <name type="common">Naked mole rat</name>
    <dbReference type="NCBI Taxonomy" id="10181"/>
    <lineage>
        <taxon>Eukaryota</taxon>
        <taxon>Metazoa</taxon>
        <taxon>Chordata</taxon>
        <taxon>Craniata</taxon>
        <taxon>Vertebrata</taxon>
        <taxon>Euteleostomi</taxon>
        <taxon>Mammalia</taxon>
        <taxon>Eutheria</taxon>
        <taxon>Euarchontoglires</taxon>
        <taxon>Glires</taxon>
        <taxon>Rodentia</taxon>
        <taxon>Hystricomorpha</taxon>
        <taxon>Bathyergidae</taxon>
        <taxon>Heterocephalus</taxon>
    </lineage>
</organism>
<feature type="transmembrane region" description="Helical" evidence="2">
    <location>
        <begin position="182"/>
        <end position="203"/>
    </location>
</feature>
<evidence type="ECO:0000313" key="5">
    <source>
        <dbReference type="Proteomes" id="UP000006813"/>
    </source>
</evidence>
<evidence type="ECO:0000259" key="3">
    <source>
        <dbReference type="Pfam" id="PF00135"/>
    </source>
</evidence>
<proteinExistence type="inferred from homology"/>
<sequence length="205" mass="23433">MPYMVGINKQEFGWIIPMNVPEELISVASEKYLEGTHDPVKKREVFLDLLADLMFVILSVIVSCGHREGASREEINKISKMVMKFWANFVQNGNPNGEGLPHWPEYDQKEGYLEIGTTTQAAQRLKDKEVAFWTEVQAKKAVEKPSQDEHVELCMESLASLESLEQSAQVYSKKVFVDQSYILLYILNNFLLALGRVQGWVMFVL</sequence>
<evidence type="ECO:0000256" key="1">
    <source>
        <dbReference type="ARBA" id="ARBA00005964"/>
    </source>
</evidence>
<dbReference type="Pfam" id="PF00135">
    <property type="entry name" value="COesterase"/>
    <property type="match status" value="1"/>
</dbReference>
<name>G5AMH9_HETGA</name>
<dbReference type="PANTHER" id="PTHR11559">
    <property type="entry name" value="CARBOXYLESTERASE"/>
    <property type="match status" value="1"/>
</dbReference>
<accession>G5AMH9</accession>
<dbReference type="InParanoid" id="G5AMH9"/>
<dbReference type="InterPro" id="IPR002018">
    <property type="entry name" value="CarbesteraseB"/>
</dbReference>
<dbReference type="SUPFAM" id="SSF53474">
    <property type="entry name" value="alpha/beta-Hydrolases"/>
    <property type="match status" value="1"/>
</dbReference>
<feature type="domain" description="Carboxylesterase type B" evidence="3">
    <location>
        <begin position="66"/>
        <end position="133"/>
    </location>
</feature>
<evidence type="ECO:0000313" key="4">
    <source>
        <dbReference type="EMBL" id="EHA98239.1"/>
    </source>
</evidence>
<dbReference type="InterPro" id="IPR029058">
    <property type="entry name" value="AB_hydrolase_fold"/>
</dbReference>
<keyword evidence="2" id="KW-0812">Transmembrane</keyword>
<dbReference type="AlphaFoldDB" id="G5AMH9"/>